<accession>A0A0V0GVL0</accession>
<evidence type="ECO:0000313" key="1">
    <source>
        <dbReference type="EMBL" id="JAP12156.1"/>
    </source>
</evidence>
<protein>
    <submittedName>
        <fullName evidence="1">Putative ovule protein</fullName>
    </submittedName>
</protein>
<organism evidence="1">
    <name type="scientific">Solanum chacoense</name>
    <name type="common">Chaco potato</name>
    <dbReference type="NCBI Taxonomy" id="4108"/>
    <lineage>
        <taxon>Eukaryota</taxon>
        <taxon>Viridiplantae</taxon>
        <taxon>Streptophyta</taxon>
        <taxon>Embryophyta</taxon>
        <taxon>Tracheophyta</taxon>
        <taxon>Spermatophyta</taxon>
        <taxon>Magnoliopsida</taxon>
        <taxon>eudicotyledons</taxon>
        <taxon>Gunneridae</taxon>
        <taxon>Pentapetalae</taxon>
        <taxon>asterids</taxon>
        <taxon>lamiids</taxon>
        <taxon>Solanales</taxon>
        <taxon>Solanaceae</taxon>
        <taxon>Solanoideae</taxon>
        <taxon>Solaneae</taxon>
        <taxon>Solanum</taxon>
    </lineage>
</organism>
<sequence>MTEFGYDLISTYMVERLNLPCIELIAPYKWKGVKKNKRVLLSFTVGSYKDKVWCDVVLMYNLSYLNEKIIVWYANSGASYYIENNKYSQDE</sequence>
<dbReference type="AlphaFoldDB" id="A0A0V0GVL0"/>
<proteinExistence type="predicted"/>
<dbReference type="EMBL" id="GEDG01030044">
    <property type="protein sequence ID" value="JAP12156.1"/>
    <property type="molecule type" value="Transcribed_RNA"/>
</dbReference>
<name>A0A0V0GVL0_SOLCH</name>
<reference evidence="1" key="1">
    <citation type="submission" date="2015-12" db="EMBL/GenBank/DDBJ databases">
        <title>Gene expression during late stages of embryo sac development: a critical building block for successful pollen-pistil interactions.</title>
        <authorList>
            <person name="Liu Y."/>
            <person name="Joly V."/>
            <person name="Sabar M."/>
            <person name="Matton D.P."/>
        </authorList>
    </citation>
    <scope>NUCLEOTIDE SEQUENCE</scope>
</reference>